<dbReference type="Proteomes" id="UP001055439">
    <property type="component" value="Chromosome 2"/>
</dbReference>
<evidence type="ECO:0000313" key="1">
    <source>
        <dbReference type="EMBL" id="URD90709.1"/>
    </source>
</evidence>
<name>A0A9E7F6L0_9LILI</name>
<reference evidence="1" key="1">
    <citation type="submission" date="2022-05" db="EMBL/GenBank/DDBJ databases">
        <title>The Musa troglodytarum L. genome provides insights into the mechanism of non-climacteric behaviour and enrichment of carotenoids.</title>
        <authorList>
            <person name="Wang J."/>
        </authorList>
    </citation>
    <scope>NUCLEOTIDE SEQUENCE</scope>
    <source>
        <tissue evidence="1">Leaf</tissue>
    </source>
</reference>
<evidence type="ECO:0000313" key="2">
    <source>
        <dbReference type="Proteomes" id="UP001055439"/>
    </source>
</evidence>
<proteinExistence type="predicted"/>
<protein>
    <submittedName>
        <fullName evidence="1">Uncharacterized protein</fullName>
    </submittedName>
</protein>
<gene>
    <name evidence="1" type="ORF">MUK42_32997</name>
</gene>
<organism evidence="1 2">
    <name type="scientific">Musa troglodytarum</name>
    <name type="common">fe'i banana</name>
    <dbReference type="NCBI Taxonomy" id="320322"/>
    <lineage>
        <taxon>Eukaryota</taxon>
        <taxon>Viridiplantae</taxon>
        <taxon>Streptophyta</taxon>
        <taxon>Embryophyta</taxon>
        <taxon>Tracheophyta</taxon>
        <taxon>Spermatophyta</taxon>
        <taxon>Magnoliopsida</taxon>
        <taxon>Liliopsida</taxon>
        <taxon>Zingiberales</taxon>
        <taxon>Musaceae</taxon>
        <taxon>Musa</taxon>
    </lineage>
</organism>
<dbReference type="EMBL" id="CP097504">
    <property type="protein sequence ID" value="URD90709.1"/>
    <property type="molecule type" value="Genomic_DNA"/>
</dbReference>
<sequence>MHLKESRILLWKITSQVRRRGDINKEPSYLSSSIISMHLPSSSSSMHLTPGKLVHAFSPHMSPVASSVVSYAPSHTLLSLKPNQ</sequence>
<dbReference type="AlphaFoldDB" id="A0A9E7F6L0"/>
<keyword evidence="2" id="KW-1185">Reference proteome</keyword>
<accession>A0A9E7F6L0</accession>